<feature type="region of interest" description="Disordered" evidence="4">
    <location>
        <begin position="415"/>
        <end position="469"/>
    </location>
</feature>
<evidence type="ECO:0008006" key="7">
    <source>
        <dbReference type="Google" id="ProtNLM"/>
    </source>
</evidence>
<accession>A0ABD2JUM7</accession>
<dbReference type="Proteomes" id="UP001620645">
    <property type="component" value="Unassembled WGS sequence"/>
</dbReference>
<dbReference type="EMBL" id="JBICCN010000095">
    <property type="protein sequence ID" value="KAL3094355.1"/>
    <property type="molecule type" value="Genomic_DNA"/>
</dbReference>
<keyword evidence="6" id="KW-1185">Reference proteome</keyword>
<keyword evidence="2" id="KW-0863">Zinc-finger</keyword>
<comment type="caution">
    <text evidence="5">The sequence shown here is derived from an EMBL/GenBank/DDBJ whole genome shotgun (WGS) entry which is preliminary data.</text>
</comment>
<evidence type="ECO:0000256" key="2">
    <source>
        <dbReference type="ARBA" id="ARBA00022771"/>
    </source>
</evidence>
<dbReference type="PROSITE" id="PS00518">
    <property type="entry name" value="ZF_RING_1"/>
    <property type="match status" value="1"/>
</dbReference>
<feature type="compositionally biased region" description="Low complexity" evidence="4">
    <location>
        <begin position="459"/>
        <end position="468"/>
    </location>
</feature>
<dbReference type="InterPro" id="IPR013083">
    <property type="entry name" value="Znf_RING/FYVE/PHD"/>
</dbReference>
<dbReference type="Gene3D" id="3.30.40.10">
    <property type="entry name" value="Zinc/RING finger domain, C3HC4 (zinc finger)"/>
    <property type="match status" value="1"/>
</dbReference>
<evidence type="ECO:0000256" key="4">
    <source>
        <dbReference type="SAM" id="MobiDB-lite"/>
    </source>
</evidence>
<evidence type="ECO:0000313" key="5">
    <source>
        <dbReference type="EMBL" id="KAL3094355.1"/>
    </source>
</evidence>
<evidence type="ECO:0000256" key="1">
    <source>
        <dbReference type="ARBA" id="ARBA00022723"/>
    </source>
</evidence>
<gene>
    <name evidence="5" type="ORF">niasHS_004111</name>
</gene>
<evidence type="ECO:0000256" key="3">
    <source>
        <dbReference type="ARBA" id="ARBA00022833"/>
    </source>
</evidence>
<name>A0ABD2JUM7_HETSC</name>
<proteinExistence type="predicted"/>
<dbReference type="AlphaFoldDB" id="A0ABD2JUM7"/>
<dbReference type="GO" id="GO:0008270">
    <property type="term" value="F:zinc ion binding"/>
    <property type="evidence" value="ECO:0007669"/>
    <property type="project" value="UniProtKB-KW"/>
</dbReference>
<organism evidence="5 6">
    <name type="scientific">Heterodera schachtii</name>
    <name type="common">Sugarbeet cyst nematode worm</name>
    <name type="synonym">Tylenchus schachtii</name>
    <dbReference type="NCBI Taxonomy" id="97005"/>
    <lineage>
        <taxon>Eukaryota</taxon>
        <taxon>Metazoa</taxon>
        <taxon>Ecdysozoa</taxon>
        <taxon>Nematoda</taxon>
        <taxon>Chromadorea</taxon>
        <taxon>Rhabditida</taxon>
        <taxon>Tylenchina</taxon>
        <taxon>Tylenchomorpha</taxon>
        <taxon>Tylenchoidea</taxon>
        <taxon>Heteroderidae</taxon>
        <taxon>Heteroderinae</taxon>
        <taxon>Heterodera</taxon>
    </lineage>
</organism>
<dbReference type="SUPFAM" id="SSF57850">
    <property type="entry name" value="RING/U-box"/>
    <property type="match status" value="1"/>
</dbReference>
<evidence type="ECO:0000313" key="6">
    <source>
        <dbReference type="Proteomes" id="UP001620645"/>
    </source>
</evidence>
<keyword evidence="3" id="KW-0862">Zinc</keyword>
<keyword evidence="1" id="KW-0479">Metal-binding</keyword>
<dbReference type="InterPro" id="IPR017907">
    <property type="entry name" value="Znf_RING_CS"/>
</dbReference>
<reference evidence="5 6" key="1">
    <citation type="submission" date="2024-10" db="EMBL/GenBank/DDBJ databases">
        <authorList>
            <person name="Kim D."/>
        </authorList>
    </citation>
    <scope>NUCLEOTIDE SEQUENCE [LARGE SCALE GENOMIC DNA]</scope>
    <source>
        <strain evidence="5">Taebaek</strain>
    </source>
</reference>
<sequence>MNPCAIPGISLVRTACGRDGAAHLTHIINLGDASCGSGPDHIWVALRDGRSPISFCVSPAFDPITLELVSFTTASGVEDHNLASYWHISASRTNFVCICALCGHRSKSYLCGSQQGWGGGDLHCFFLQSLKQRAKRLNVIGSDAGDPNVESWPPACDPNVIVCRPAWRPKWWSGRSRFAFSPNLMYVSKYFVGVAVARPHACDQAYPGGARSRAQILRDGKAPDSRRPATGLLLTAYYYHNHYIDIRRPGCRTPHSSSAARGEQASRETPAAPPAVRTENTAILVRHAGRRICQQQQQWPTVAAERRRATGQRSVPIRWLPPGTCSRPRGVRSTTGCSSTRLQPNWVPLTLAELKQLSDVVHRGSDSTAAGDRTCPAVCQHQFCAACLWMHAGASRCCPLCRRHLLSGAALTTVEEEDASDSDSVASDEAHNNNNDDDDMVVPSLQVDDDRGAAGGGRVPAARASAPLARRRLTARTAPLWSWLRGVIDDGMGGDDDDEDDDD</sequence>
<protein>
    <recommendedName>
        <fullName evidence="7">RING-type domain-containing protein</fullName>
    </recommendedName>
</protein>
<feature type="region of interest" description="Disordered" evidence="4">
    <location>
        <begin position="250"/>
        <end position="278"/>
    </location>
</feature>